<comment type="similarity">
    <text evidence="1">Belongs to the bacterial ribosomal protein bS1 family.</text>
</comment>
<keyword evidence="3" id="KW-0687">Ribonucleoprotein</keyword>
<dbReference type="RefSeq" id="WP_132848922.1">
    <property type="nucleotide sequence ID" value="NZ_CP058648.1"/>
</dbReference>
<dbReference type="InterPro" id="IPR050437">
    <property type="entry name" value="Ribos_protein_bS1-like"/>
</dbReference>
<keyword evidence="6" id="KW-1185">Reference proteome</keyword>
<dbReference type="NCBIfam" id="NF005208">
    <property type="entry name" value="PRK06676.1"/>
    <property type="match status" value="1"/>
</dbReference>
<keyword evidence="2 5" id="KW-0689">Ribosomal protein</keyword>
<dbReference type="PANTHER" id="PTHR10724">
    <property type="entry name" value="30S RIBOSOMAL PROTEIN S1"/>
    <property type="match status" value="1"/>
</dbReference>
<evidence type="ECO:0000313" key="5">
    <source>
        <dbReference type="EMBL" id="TCQ01491.1"/>
    </source>
</evidence>
<dbReference type="GO" id="GO:0003729">
    <property type="term" value="F:mRNA binding"/>
    <property type="evidence" value="ECO:0007669"/>
    <property type="project" value="UniProtKB-ARBA"/>
</dbReference>
<organism evidence="5 6">
    <name type="scientific">Serpentinicella alkaliphila</name>
    <dbReference type="NCBI Taxonomy" id="1734049"/>
    <lineage>
        <taxon>Bacteria</taxon>
        <taxon>Bacillati</taxon>
        <taxon>Bacillota</taxon>
        <taxon>Clostridia</taxon>
        <taxon>Peptostreptococcales</taxon>
        <taxon>Natronincolaceae</taxon>
        <taxon>Serpentinicella</taxon>
    </lineage>
</organism>
<dbReference type="GO" id="GO:0003735">
    <property type="term" value="F:structural constituent of ribosome"/>
    <property type="evidence" value="ECO:0007669"/>
    <property type="project" value="TreeGrafter"/>
</dbReference>
<protein>
    <submittedName>
        <fullName evidence="5">Small subunit ribosomal protein S1</fullName>
    </submittedName>
</protein>
<evidence type="ECO:0000313" key="6">
    <source>
        <dbReference type="Proteomes" id="UP000295504"/>
    </source>
</evidence>
<sequence length="377" mass="41949">MINEMESFMEEIEKSMRVPRRGEIITGKVINVTANEIAVNIGYKSDGVIPRDEISNDDSVDPRELVKPGDEIRVYVIKSDDGEGNILLSKKRVDAEKGWEDLQKIQESQSIVEAKVTEAVRGGVIAIARNVRCFIPASQLSDRYVSNLDEFVGKTFNTKVTEIDRKKNKVVLTRKAVLEEENKKNKKEIYSTLEKGKVLLGTVRQITNFGAFIDLGGLDGLVHISELSWGRVKHPSEILKIGDQVKVEVLDFDKEKDKISLSIKSTLVAPWDNIQNELNVGDIVTGKVVRLADFGAFIELKPGLDGLVHISQISTDHIAKPSDRLKVGESVKVKVLDINTTDKRISLSITAANEPVEEKIEYNNDDTSVTIGDVIKK</sequence>
<dbReference type="AlphaFoldDB" id="A0A4R2TEJ6"/>
<gene>
    <name evidence="5" type="ORF">EDD79_102710</name>
</gene>
<dbReference type="InterPro" id="IPR035104">
    <property type="entry name" value="Ribosomal_protein_S1-like"/>
</dbReference>
<dbReference type="SMART" id="SM00316">
    <property type="entry name" value="S1"/>
    <property type="match status" value="4"/>
</dbReference>
<dbReference type="OrthoDB" id="9804077at2"/>
<dbReference type="PROSITE" id="PS50126">
    <property type="entry name" value="S1"/>
    <property type="match status" value="4"/>
</dbReference>
<reference evidence="5 6" key="1">
    <citation type="submission" date="2019-03" db="EMBL/GenBank/DDBJ databases">
        <title>Genomic Encyclopedia of Type Strains, Phase IV (KMG-IV): sequencing the most valuable type-strain genomes for metagenomic binning, comparative biology and taxonomic classification.</title>
        <authorList>
            <person name="Goeker M."/>
        </authorList>
    </citation>
    <scope>NUCLEOTIDE SEQUENCE [LARGE SCALE GENOMIC DNA]</scope>
    <source>
        <strain evidence="5 6">DSM 100013</strain>
    </source>
</reference>
<comment type="caution">
    <text evidence="5">The sequence shown here is derived from an EMBL/GenBank/DDBJ whole genome shotgun (WGS) entry which is preliminary data.</text>
</comment>
<dbReference type="CDD" id="cd05687">
    <property type="entry name" value="S1_RPS1_repeat_ec1_hs1"/>
    <property type="match status" value="1"/>
</dbReference>
<name>A0A4R2TEJ6_9FIRM</name>
<dbReference type="Gene3D" id="2.40.50.140">
    <property type="entry name" value="Nucleic acid-binding proteins"/>
    <property type="match status" value="4"/>
</dbReference>
<dbReference type="CDD" id="cd05688">
    <property type="entry name" value="S1_RPS1_repeat_ec3"/>
    <property type="match status" value="1"/>
</dbReference>
<dbReference type="GO" id="GO:0022627">
    <property type="term" value="C:cytosolic small ribosomal subunit"/>
    <property type="evidence" value="ECO:0007669"/>
    <property type="project" value="TreeGrafter"/>
</dbReference>
<evidence type="ECO:0000256" key="1">
    <source>
        <dbReference type="ARBA" id="ARBA00006767"/>
    </source>
</evidence>
<dbReference type="SUPFAM" id="SSF50249">
    <property type="entry name" value="Nucleic acid-binding proteins"/>
    <property type="match status" value="4"/>
</dbReference>
<accession>A0A4R2TEJ6</accession>
<proteinExistence type="inferred from homology"/>
<feature type="domain" description="S1 motif" evidence="4">
    <location>
        <begin position="196"/>
        <end position="264"/>
    </location>
</feature>
<evidence type="ECO:0000259" key="4">
    <source>
        <dbReference type="PROSITE" id="PS50126"/>
    </source>
</evidence>
<dbReference type="Proteomes" id="UP000295504">
    <property type="component" value="Unassembled WGS sequence"/>
</dbReference>
<dbReference type="EMBL" id="SLYC01000027">
    <property type="protein sequence ID" value="TCQ01491.1"/>
    <property type="molecule type" value="Genomic_DNA"/>
</dbReference>
<dbReference type="FunFam" id="2.40.50.140:FF:000051">
    <property type="entry name" value="RNA-binding transcriptional accessory protein"/>
    <property type="match status" value="2"/>
</dbReference>
<dbReference type="PANTHER" id="PTHR10724:SF7">
    <property type="entry name" value="SMALL RIBOSOMAL SUBUNIT PROTEIN BS1C"/>
    <property type="match status" value="1"/>
</dbReference>
<dbReference type="PRINTS" id="PR00681">
    <property type="entry name" value="RIBOSOMALS1"/>
</dbReference>
<dbReference type="Pfam" id="PF00575">
    <property type="entry name" value="S1"/>
    <property type="match status" value="4"/>
</dbReference>
<feature type="domain" description="S1 motif" evidence="4">
    <location>
        <begin position="22"/>
        <end position="91"/>
    </location>
</feature>
<feature type="domain" description="S1 motif" evidence="4">
    <location>
        <begin position="109"/>
        <end position="175"/>
    </location>
</feature>
<dbReference type="GO" id="GO:0006412">
    <property type="term" value="P:translation"/>
    <property type="evidence" value="ECO:0007669"/>
    <property type="project" value="TreeGrafter"/>
</dbReference>
<dbReference type="InterPro" id="IPR012340">
    <property type="entry name" value="NA-bd_OB-fold"/>
</dbReference>
<evidence type="ECO:0000256" key="3">
    <source>
        <dbReference type="ARBA" id="ARBA00023274"/>
    </source>
</evidence>
<dbReference type="CDD" id="cd04465">
    <property type="entry name" value="S1_RPS1_repeat_ec2_hs2"/>
    <property type="match status" value="1"/>
</dbReference>
<dbReference type="InterPro" id="IPR003029">
    <property type="entry name" value="S1_domain"/>
</dbReference>
<evidence type="ECO:0000256" key="2">
    <source>
        <dbReference type="ARBA" id="ARBA00022980"/>
    </source>
</evidence>
<feature type="domain" description="S1 motif" evidence="4">
    <location>
        <begin position="281"/>
        <end position="350"/>
    </location>
</feature>